<organism evidence="2">
    <name type="scientific">Anopheles sinensis</name>
    <name type="common">Mosquito</name>
    <dbReference type="NCBI Taxonomy" id="74873"/>
    <lineage>
        <taxon>Eukaryota</taxon>
        <taxon>Metazoa</taxon>
        <taxon>Ecdysozoa</taxon>
        <taxon>Arthropoda</taxon>
        <taxon>Hexapoda</taxon>
        <taxon>Insecta</taxon>
        <taxon>Pterygota</taxon>
        <taxon>Neoptera</taxon>
        <taxon>Endopterygota</taxon>
        <taxon>Diptera</taxon>
        <taxon>Nematocera</taxon>
        <taxon>Culicoidea</taxon>
        <taxon>Culicidae</taxon>
        <taxon>Anophelinae</taxon>
        <taxon>Anopheles</taxon>
    </lineage>
</organism>
<dbReference type="EnsemblMetazoa" id="ASIC012509-RA">
    <property type="protein sequence ID" value="ASIC012509-PA"/>
    <property type="gene ID" value="ASIC012509"/>
</dbReference>
<dbReference type="EMBL" id="KE525279">
    <property type="protein sequence ID" value="KFB44625.1"/>
    <property type="molecule type" value="Genomic_DNA"/>
</dbReference>
<protein>
    <submittedName>
        <fullName evidence="2 3">Monooxygenase, FAD-binding protein</fullName>
    </submittedName>
</protein>
<evidence type="ECO:0000256" key="1">
    <source>
        <dbReference type="SAM" id="MobiDB-lite"/>
    </source>
</evidence>
<dbReference type="VEuPathDB" id="VectorBase:ASIC012509"/>
<dbReference type="Proteomes" id="UP000030765">
    <property type="component" value="Unassembled WGS sequence"/>
</dbReference>
<proteinExistence type="predicted"/>
<dbReference type="EMBL" id="ATLV01019798">
    <property type="status" value="NOT_ANNOTATED_CDS"/>
    <property type="molecule type" value="Genomic_DNA"/>
</dbReference>
<feature type="region of interest" description="Disordered" evidence="1">
    <location>
        <begin position="64"/>
        <end position="83"/>
    </location>
</feature>
<reference evidence="2 4" key="1">
    <citation type="journal article" date="2014" name="BMC Genomics">
        <title>Genome sequence of Anopheles sinensis provides insight into genetics basis of mosquito competence for malaria parasites.</title>
        <authorList>
            <person name="Zhou D."/>
            <person name="Zhang D."/>
            <person name="Ding G."/>
            <person name="Shi L."/>
            <person name="Hou Q."/>
            <person name="Ye Y."/>
            <person name="Xu Y."/>
            <person name="Zhou H."/>
            <person name="Xiong C."/>
            <person name="Li S."/>
            <person name="Yu J."/>
            <person name="Hong S."/>
            <person name="Yu X."/>
            <person name="Zou P."/>
            <person name="Chen C."/>
            <person name="Chang X."/>
            <person name="Wang W."/>
            <person name="Lv Y."/>
            <person name="Sun Y."/>
            <person name="Ma L."/>
            <person name="Shen B."/>
            <person name="Zhu C."/>
        </authorList>
    </citation>
    <scope>NUCLEOTIDE SEQUENCE [LARGE SCALE GENOMIC DNA]</scope>
</reference>
<keyword evidence="2" id="KW-0560">Oxidoreductase</keyword>
<reference evidence="3" key="2">
    <citation type="submission" date="2020-05" db="UniProtKB">
        <authorList>
            <consortium name="EnsemblMetazoa"/>
        </authorList>
    </citation>
    <scope>IDENTIFICATION</scope>
</reference>
<keyword evidence="4" id="KW-1185">Reference proteome</keyword>
<evidence type="ECO:0000313" key="3">
    <source>
        <dbReference type="EnsemblMetazoa" id="ASIC012509-PA"/>
    </source>
</evidence>
<sequence>MQARFLCEPFYRVPGESEPYVDVIRRPQCDDKWTPVKCHEEEGSKRRRNTRLVPWRTHFAARAHELENLARPETRPGSGKRKD</sequence>
<dbReference type="GO" id="GO:0004497">
    <property type="term" value="F:monooxygenase activity"/>
    <property type="evidence" value="ECO:0007669"/>
    <property type="project" value="UniProtKB-KW"/>
</dbReference>
<evidence type="ECO:0000313" key="4">
    <source>
        <dbReference type="Proteomes" id="UP000030765"/>
    </source>
</evidence>
<dbReference type="AlphaFoldDB" id="A0A084W331"/>
<accession>A0A084W331</accession>
<feature type="compositionally biased region" description="Basic and acidic residues" evidence="1">
    <location>
        <begin position="64"/>
        <end position="74"/>
    </location>
</feature>
<name>A0A084W331_ANOSI</name>
<evidence type="ECO:0000313" key="2">
    <source>
        <dbReference type="EMBL" id="KFB44625.1"/>
    </source>
</evidence>
<keyword evidence="2" id="KW-0503">Monooxygenase</keyword>
<gene>
    <name evidence="2" type="ORF">ZHAS_00012509</name>
</gene>